<protein>
    <recommendedName>
        <fullName evidence="2">Bacterial Pleckstrin homology domain-containing protein</fullName>
    </recommendedName>
</protein>
<reference evidence="3" key="1">
    <citation type="submission" date="2018-05" db="EMBL/GenBank/DDBJ databases">
        <authorList>
            <person name="Lanie J.A."/>
            <person name="Ng W.-L."/>
            <person name="Kazmierczak K.M."/>
            <person name="Andrzejewski T.M."/>
            <person name="Davidsen T.M."/>
            <person name="Wayne K.J."/>
            <person name="Tettelin H."/>
            <person name="Glass J.I."/>
            <person name="Rusch D."/>
            <person name="Podicherti R."/>
            <person name="Tsui H.-C.T."/>
            <person name="Winkler M.E."/>
        </authorList>
    </citation>
    <scope>NUCLEOTIDE SEQUENCE</scope>
</reference>
<feature type="transmembrane region" description="Helical" evidence="1">
    <location>
        <begin position="38"/>
        <end position="56"/>
    </location>
</feature>
<organism evidence="3">
    <name type="scientific">marine metagenome</name>
    <dbReference type="NCBI Taxonomy" id="408172"/>
    <lineage>
        <taxon>unclassified sequences</taxon>
        <taxon>metagenomes</taxon>
        <taxon>ecological metagenomes</taxon>
    </lineage>
</organism>
<feature type="transmembrane region" description="Helical" evidence="1">
    <location>
        <begin position="6"/>
        <end position="26"/>
    </location>
</feature>
<dbReference type="Pfam" id="PF10882">
    <property type="entry name" value="bPH_5"/>
    <property type="match status" value="1"/>
</dbReference>
<accession>A0A382PNR6</accession>
<feature type="non-terminal residue" evidence="3">
    <location>
        <position position="131"/>
    </location>
</feature>
<proteinExistence type="predicted"/>
<name>A0A382PNR6_9ZZZZ</name>
<feature type="non-terminal residue" evidence="3">
    <location>
        <position position="1"/>
    </location>
</feature>
<keyword evidence="1" id="KW-1133">Transmembrane helix</keyword>
<feature type="domain" description="Bacterial Pleckstrin homology" evidence="2">
    <location>
        <begin position="62"/>
        <end position="128"/>
    </location>
</feature>
<evidence type="ECO:0000313" key="3">
    <source>
        <dbReference type="EMBL" id="SVC73632.1"/>
    </source>
</evidence>
<dbReference type="InterPro" id="IPR027783">
    <property type="entry name" value="Bacterial_PH-related"/>
</dbReference>
<dbReference type="AlphaFoldDB" id="A0A382PNR6"/>
<evidence type="ECO:0000256" key="1">
    <source>
        <dbReference type="SAM" id="Phobius"/>
    </source>
</evidence>
<keyword evidence="1" id="KW-0812">Transmembrane</keyword>
<gene>
    <name evidence="3" type="ORF">METZ01_LOCUS326486</name>
</gene>
<sequence length="131" mass="14806">VLGAFLSFGVSIWSAFLVLICFNIGITNFADPRELASFVLVILFVLIGITFFWWGLNIWRLSYSFKAGNLIVRWGLRRVIIPISEIREVVSGFEVGKVQIGGLNWWGCHVGTGFSERFGEIQFFSTHNSVE</sequence>
<evidence type="ECO:0000259" key="2">
    <source>
        <dbReference type="Pfam" id="PF10882"/>
    </source>
</evidence>
<dbReference type="EMBL" id="UINC01107908">
    <property type="protein sequence ID" value="SVC73632.1"/>
    <property type="molecule type" value="Genomic_DNA"/>
</dbReference>
<keyword evidence="1" id="KW-0472">Membrane</keyword>